<dbReference type="EMBL" id="AK229979">
    <property type="protein sequence ID" value="BAF01804.1"/>
    <property type="molecule type" value="mRNA"/>
</dbReference>
<proteinExistence type="evidence at transcript level"/>
<protein>
    <submittedName>
        <fullName evidence="1">Uncharacterized protein</fullName>
    </submittedName>
</protein>
<dbReference type="AlphaFoldDB" id="Q0WM52"/>
<reference evidence="1" key="1">
    <citation type="submission" date="2006-07" db="EMBL/GenBank/DDBJ databases">
        <title>Large-scale analysis of RIKEN Arabidopsis full-length (RAFL) cDNAs.</title>
        <authorList>
            <person name="Totoki Y."/>
            <person name="Seki M."/>
            <person name="Ishida J."/>
            <person name="Nakajima M."/>
            <person name="Enju A."/>
            <person name="Morosawa T."/>
            <person name="Kamiya A."/>
            <person name="Narusaka M."/>
            <person name="Shin-i T."/>
            <person name="Nakagawa M."/>
            <person name="Sakamoto N."/>
            <person name="Oishi K."/>
            <person name="Kohara Y."/>
            <person name="Kobayashi M."/>
            <person name="Toyoda A."/>
            <person name="Sakaki Y."/>
            <person name="Sakurai T."/>
            <person name="Iida K."/>
            <person name="Akiyama K."/>
            <person name="Satou M."/>
            <person name="Toyoda T."/>
            <person name="Konagaya A."/>
            <person name="Carninci P."/>
            <person name="Kawai J."/>
            <person name="Hayashizaki Y."/>
            <person name="Shinozaki K."/>
        </authorList>
    </citation>
    <scope>NUCLEOTIDE SEQUENCE</scope>
</reference>
<sequence length="94" mass="11057">MQSPFTAMLMRYSRRTLLVSKSRYEKMCSLVFSFCFFFYVKSNNEEDKTSLLLYVCTFVVECSKRTFASVLYTTMSVVCKKTLYKNCNADTYFA</sequence>
<feature type="non-terminal residue" evidence="1">
    <location>
        <position position="94"/>
    </location>
</feature>
<accession>Q0WM52</accession>
<organism evidence="1">
    <name type="scientific">Arabidopsis thaliana</name>
    <name type="common">Mouse-ear cress</name>
    <dbReference type="NCBI Taxonomy" id="3702"/>
    <lineage>
        <taxon>Eukaryota</taxon>
        <taxon>Viridiplantae</taxon>
        <taxon>Streptophyta</taxon>
        <taxon>Embryophyta</taxon>
        <taxon>Tracheophyta</taxon>
        <taxon>Spermatophyta</taxon>
        <taxon>Magnoliopsida</taxon>
        <taxon>eudicotyledons</taxon>
        <taxon>Gunneridae</taxon>
        <taxon>Pentapetalae</taxon>
        <taxon>rosids</taxon>
        <taxon>malvids</taxon>
        <taxon>Brassicales</taxon>
        <taxon>Brassicaceae</taxon>
        <taxon>Camelineae</taxon>
        <taxon>Arabidopsis</taxon>
    </lineage>
</organism>
<name>Q0WM52_ARATH</name>
<evidence type="ECO:0000313" key="1">
    <source>
        <dbReference type="EMBL" id="BAF01804.1"/>
    </source>
</evidence>